<dbReference type="OrthoDB" id="5418055at2759"/>
<dbReference type="GO" id="GO:0005743">
    <property type="term" value="C:mitochondrial inner membrane"/>
    <property type="evidence" value="ECO:0007669"/>
    <property type="project" value="TreeGrafter"/>
</dbReference>
<dbReference type="AlphaFoldDB" id="A0A7R8W6X8"/>
<dbReference type="PROSITE" id="PS01070">
    <property type="entry name" value="NUCLEASE_NON_SPEC"/>
    <property type="match status" value="1"/>
</dbReference>
<evidence type="ECO:0000313" key="17">
    <source>
        <dbReference type="EMBL" id="CAD7223511.1"/>
    </source>
</evidence>
<feature type="domain" description="DNA/RNA non-specific endonuclease/pyrophosphatase/phosphodiesterase" evidence="16">
    <location>
        <begin position="84"/>
        <end position="295"/>
    </location>
</feature>
<dbReference type="PANTHER" id="PTHR13966:SF5">
    <property type="entry name" value="ENDONUCLEASE G, MITOCHONDRIAL"/>
    <property type="match status" value="1"/>
</dbReference>
<keyword evidence="11" id="KW-1015">Disulfide bond</keyword>
<evidence type="ECO:0000256" key="9">
    <source>
        <dbReference type="ARBA" id="ARBA00022946"/>
    </source>
</evidence>
<dbReference type="EC" id="3.1.30.-" evidence="14"/>
<evidence type="ECO:0000256" key="12">
    <source>
        <dbReference type="PIRSR" id="PIRSR640255-1"/>
    </source>
</evidence>
<comment type="cofactor">
    <cofactor evidence="1 14">
        <name>Mg(2+)</name>
        <dbReference type="ChEBI" id="CHEBI:18420"/>
    </cofactor>
</comment>
<dbReference type="SMART" id="SM00477">
    <property type="entry name" value="NUC"/>
    <property type="match status" value="1"/>
</dbReference>
<keyword evidence="9" id="KW-0809">Transit peptide</keyword>
<feature type="active site" description="Proton acceptor" evidence="12">
    <location>
        <position position="150"/>
    </location>
</feature>
<dbReference type="EMBL" id="OB660213">
    <property type="protein sequence ID" value="CAD7223511.1"/>
    <property type="molecule type" value="Genomic_DNA"/>
</dbReference>
<dbReference type="InterPro" id="IPR040255">
    <property type="entry name" value="Non-specific_endonuclease"/>
</dbReference>
<keyword evidence="8" id="KW-0460">Magnesium</keyword>
<gene>
    <name evidence="17" type="ORF">CTOB1V02_LOCUS1495</name>
</gene>
<comment type="similarity">
    <text evidence="3 14">Belongs to the DNA/RNA non-specific endonuclease family.</text>
</comment>
<dbReference type="FunFam" id="3.40.570.10:FF:000002">
    <property type="entry name" value="Endonuclease G, mitochondrial"/>
    <property type="match status" value="1"/>
</dbReference>
<evidence type="ECO:0000256" key="8">
    <source>
        <dbReference type="ARBA" id="ARBA00022842"/>
    </source>
</evidence>
<dbReference type="InterPro" id="IPR044925">
    <property type="entry name" value="His-Me_finger_sf"/>
</dbReference>
<comment type="subcellular location">
    <subcellularLocation>
        <location evidence="2">Mitochondrion</location>
    </subcellularLocation>
</comment>
<sequence>MSRLIILVSGSCGAAVGSLLTAASLGFWDQQVPPPGLPRVQAAVPVSPGTVLEPAVSPGGVEVKTTRTSQIMRLGFPSTANLRSYQDFVLSYDTRNRVPNWVFEHLTFDRIQKNPGVDRAKCEFKEDTSFHEYFRANNKDYKGSGFDRGHMAAAGNHWISQDACDETFYLSNIAPQVGKGFNRDSWNRLEKYVRSLTKRYDNVYVCTGPLYLPAYHEDGNKYVSYRVLGSNHVAVPTHFFKLVVGERNNGDLDLEAYVMRNAEIDDKIPLHHFQVPPDTIERASGLLFFSAVHRSKFKSINGKPL</sequence>
<evidence type="ECO:0000256" key="7">
    <source>
        <dbReference type="ARBA" id="ARBA00022801"/>
    </source>
</evidence>
<evidence type="ECO:0000256" key="11">
    <source>
        <dbReference type="ARBA" id="ARBA00023157"/>
    </source>
</evidence>
<feature type="binding site" evidence="13">
    <location>
        <position position="182"/>
    </location>
    <ligand>
        <name>Mg(2+)</name>
        <dbReference type="ChEBI" id="CHEBI:18420"/>
        <note>catalytic</note>
    </ligand>
</feature>
<keyword evidence="4 14" id="KW-0540">Nuclease</keyword>
<dbReference type="Pfam" id="PF01223">
    <property type="entry name" value="Endonuclease_NS"/>
    <property type="match status" value="1"/>
</dbReference>
<evidence type="ECO:0000259" key="16">
    <source>
        <dbReference type="SMART" id="SM00892"/>
    </source>
</evidence>
<keyword evidence="7 14" id="KW-0378">Hydrolase</keyword>
<dbReference type="GO" id="GO:0005634">
    <property type="term" value="C:nucleus"/>
    <property type="evidence" value="ECO:0007669"/>
    <property type="project" value="TreeGrafter"/>
</dbReference>
<dbReference type="InterPro" id="IPR001604">
    <property type="entry name" value="Endo_G_ENPP1-like_dom"/>
</dbReference>
<keyword evidence="6 14" id="KW-0255">Endonuclease</keyword>
<accession>A0A7R8W6X8</accession>
<dbReference type="SMART" id="SM00892">
    <property type="entry name" value="Endonuclease_NS"/>
    <property type="match status" value="1"/>
</dbReference>
<organism evidence="17">
    <name type="scientific">Cyprideis torosa</name>
    <dbReference type="NCBI Taxonomy" id="163714"/>
    <lineage>
        <taxon>Eukaryota</taxon>
        <taxon>Metazoa</taxon>
        <taxon>Ecdysozoa</taxon>
        <taxon>Arthropoda</taxon>
        <taxon>Crustacea</taxon>
        <taxon>Oligostraca</taxon>
        <taxon>Ostracoda</taxon>
        <taxon>Podocopa</taxon>
        <taxon>Podocopida</taxon>
        <taxon>Cytherocopina</taxon>
        <taxon>Cytheroidea</taxon>
        <taxon>Cytherideidae</taxon>
        <taxon>Cyprideis</taxon>
    </lineage>
</organism>
<evidence type="ECO:0000256" key="14">
    <source>
        <dbReference type="RuleBase" id="RU366055"/>
    </source>
</evidence>
<dbReference type="GO" id="GO:0004521">
    <property type="term" value="F:RNA endonuclease activity"/>
    <property type="evidence" value="ECO:0007669"/>
    <property type="project" value="TreeGrafter"/>
</dbReference>
<protein>
    <recommendedName>
        <fullName evidence="14">Endonuclease</fullName>
        <ecNumber evidence="14">3.1.30.-</ecNumber>
    </recommendedName>
</protein>
<name>A0A7R8W6X8_9CRUS</name>
<dbReference type="GO" id="GO:0003676">
    <property type="term" value="F:nucleic acid binding"/>
    <property type="evidence" value="ECO:0007669"/>
    <property type="project" value="InterPro"/>
</dbReference>
<dbReference type="CDD" id="cd00091">
    <property type="entry name" value="NUC"/>
    <property type="match status" value="1"/>
</dbReference>
<dbReference type="InterPro" id="IPR020821">
    <property type="entry name" value="ENPP1-3/EXOG-like_nuc-like"/>
</dbReference>
<dbReference type="SUPFAM" id="SSF54060">
    <property type="entry name" value="His-Me finger endonucleases"/>
    <property type="match status" value="1"/>
</dbReference>
<dbReference type="InterPro" id="IPR044929">
    <property type="entry name" value="DNA/RNA_non-sp_Endonuclease_sf"/>
</dbReference>
<evidence type="ECO:0000256" key="2">
    <source>
        <dbReference type="ARBA" id="ARBA00004173"/>
    </source>
</evidence>
<evidence type="ECO:0000256" key="5">
    <source>
        <dbReference type="ARBA" id="ARBA00022723"/>
    </source>
</evidence>
<dbReference type="GO" id="GO:0000014">
    <property type="term" value="F:single-stranded DNA endodeoxyribonuclease activity"/>
    <property type="evidence" value="ECO:0007669"/>
    <property type="project" value="TreeGrafter"/>
</dbReference>
<dbReference type="PANTHER" id="PTHR13966">
    <property type="entry name" value="ENDONUCLEASE RELATED"/>
    <property type="match status" value="1"/>
</dbReference>
<dbReference type="InterPro" id="IPR018524">
    <property type="entry name" value="DNA/RNA_endonuclease_AS"/>
</dbReference>
<evidence type="ECO:0000256" key="10">
    <source>
        <dbReference type="ARBA" id="ARBA00023128"/>
    </source>
</evidence>
<evidence type="ECO:0000256" key="13">
    <source>
        <dbReference type="PIRSR" id="PIRSR640255-2"/>
    </source>
</evidence>
<keyword evidence="5 13" id="KW-0479">Metal-binding</keyword>
<evidence type="ECO:0000256" key="1">
    <source>
        <dbReference type="ARBA" id="ARBA00001946"/>
    </source>
</evidence>
<proteinExistence type="inferred from homology"/>
<evidence type="ECO:0000256" key="4">
    <source>
        <dbReference type="ARBA" id="ARBA00022722"/>
    </source>
</evidence>
<dbReference type="Gene3D" id="3.40.570.10">
    <property type="entry name" value="Extracellular Endonuclease, subunit A"/>
    <property type="match status" value="1"/>
</dbReference>
<reference evidence="17" key="1">
    <citation type="submission" date="2020-11" db="EMBL/GenBank/DDBJ databases">
        <authorList>
            <person name="Tran Van P."/>
        </authorList>
    </citation>
    <scope>NUCLEOTIDE SEQUENCE</scope>
</reference>
<feature type="domain" description="ENPP1-3/EXOG-like endonuclease/phosphodiesterase" evidence="15">
    <location>
        <begin position="85"/>
        <end position="295"/>
    </location>
</feature>
<keyword evidence="10" id="KW-0496">Mitochondrion</keyword>
<evidence type="ECO:0000259" key="15">
    <source>
        <dbReference type="SMART" id="SM00477"/>
    </source>
</evidence>
<dbReference type="GO" id="GO:0046872">
    <property type="term" value="F:metal ion binding"/>
    <property type="evidence" value="ECO:0007669"/>
    <property type="project" value="UniProtKB-KW"/>
</dbReference>
<evidence type="ECO:0000256" key="3">
    <source>
        <dbReference type="ARBA" id="ARBA00010052"/>
    </source>
</evidence>
<dbReference type="GO" id="GO:0006309">
    <property type="term" value="P:apoptotic DNA fragmentation"/>
    <property type="evidence" value="ECO:0007669"/>
    <property type="project" value="TreeGrafter"/>
</dbReference>
<evidence type="ECO:0000256" key="6">
    <source>
        <dbReference type="ARBA" id="ARBA00022759"/>
    </source>
</evidence>